<evidence type="ECO:0000313" key="2">
    <source>
        <dbReference type="EMBL" id="KAA8529729.1"/>
    </source>
</evidence>
<organism evidence="2 3">
    <name type="scientific">Nyssa sinensis</name>
    <dbReference type="NCBI Taxonomy" id="561372"/>
    <lineage>
        <taxon>Eukaryota</taxon>
        <taxon>Viridiplantae</taxon>
        <taxon>Streptophyta</taxon>
        <taxon>Embryophyta</taxon>
        <taxon>Tracheophyta</taxon>
        <taxon>Spermatophyta</taxon>
        <taxon>Magnoliopsida</taxon>
        <taxon>eudicotyledons</taxon>
        <taxon>Gunneridae</taxon>
        <taxon>Pentapetalae</taxon>
        <taxon>asterids</taxon>
        <taxon>Cornales</taxon>
        <taxon>Nyssaceae</taxon>
        <taxon>Nyssa</taxon>
    </lineage>
</organism>
<dbReference type="AlphaFoldDB" id="A0A5J5AHN6"/>
<sequence>MRESEKETDVELDIASENREGKGSSLVDSSCPLDIQMKMPLFSLIWLGSFFEWERLLQFSSKPPDFDGQELTLKLHRDGKLGTMEGSSGKSYDVVSFSAQDPDATVFQSSASESKIVGKISRRVSLVNYPEPAELQKHDKQKQKMYQRSSGTSLTNSLHHFATPTQGSRPRNLQSAGGNAASTHSSRRRSSLSEVGEPSKPPKGRHVDEPTRSLDQSAQDSGRHHSMVISSASLEDSKEGKSKKKKRRHVDEPTRSTDQSAQDSGRHHSEVTSSDVNLRTVDSFCTGLFNWGSDLIFILFTRHPRMLGLGLITGVEAQARPIIKVRIAAPILTGAAAIARPDISRLSQEIFNFVKRARFSSNFIANRTSHLLYFLLQCQQ</sequence>
<dbReference type="PANTHER" id="PTHR36407">
    <property type="entry name" value="MEDIATOR-ASSOCIATED PROTEIN 2"/>
    <property type="match status" value="1"/>
</dbReference>
<keyword evidence="3" id="KW-1185">Reference proteome</keyword>
<proteinExistence type="predicted"/>
<dbReference type="InterPro" id="IPR038823">
    <property type="entry name" value="MED2_plant"/>
</dbReference>
<evidence type="ECO:0000256" key="1">
    <source>
        <dbReference type="SAM" id="MobiDB-lite"/>
    </source>
</evidence>
<protein>
    <submittedName>
        <fullName evidence="2">Uncharacterized protein</fullName>
    </submittedName>
</protein>
<name>A0A5J5AHN6_9ASTE</name>
<reference evidence="2 3" key="1">
    <citation type="submission" date="2019-09" db="EMBL/GenBank/DDBJ databases">
        <title>A chromosome-level genome assembly of the Chinese tupelo Nyssa sinensis.</title>
        <authorList>
            <person name="Yang X."/>
            <person name="Kang M."/>
            <person name="Yang Y."/>
            <person name="Xiong H."/>
            <person name="Wang M."/>
            <person name="Zhang Z."/>
            <person name="Wang Z."/>
            <person name="Wu H."/>
            <person name="Ma T."/>
            <person name="Liu J."/>
            <person name="Xi Z."/>
        </authorList>
    </citation>
    <scope>NUCLEOTIDE SEQUENCE [LARGE SCALE GENOMIC DNA]</scope>
    <source>
        <strain evidence="2">J267</strain>
        <tissue evidence="2">Leaf</tissue>
    </source>
</reference>
<dbReference type="PANTHER" id="PTHR36407:SF1">
    <property type="entry name" value="MEDIATOR-ASSOCIATED PROTEIN 2"/>
    <property type="match status" value="1"/>
</dbReference>
<feature type="compositionally biased region" description="Polar residues" evidence="1">
    <location>
        <begin position="146"/>
        <end position="184"/>
    </location>
</feature>
<feature type="region of interest" description="Disordered" evidence="1">
    <location>
        <begin position="1"/>
        <end position="26"/>
    </location>
</feature>
<gene>
    <name evidence="2" type="ORF">F0562_034171</name>
</gene>
<dbReference type="OrthoDB" id="1892825at2759"/>
<accession>A0A5J5AHN6</accession>
<dbReference type="Proteomes" id="UP000325577">
    <property type="component" value="Linkage Group LG20"/>
</dbReference>
<evidence type="ECO:0000313" key="3">
    <source>
        <dbReference type="Proteomes" id="UP000325577"/>
    </source>
</evidence>
<feature type="region of interest" description="Disordered" evidence="1">
    <location>
        <begin position="131"/>
        <end position="273"/>
    </location>
</feature>
<dbReference type="EMBL" id="CM018044">
    <property type="protein sequence ID" value="KAA8529729.1"/>
    <property type="molecule type" value="Genomic_DNA"/>
</dbReference>